<keyword evidence="1" id="KW-0812">Transmembrane</keyword>
<dbReference type="EMBL" id="JRYR02000001">
    <property type="protein sequence ID" value="OHX65663.1"/>
    <property type="molecule type" value="Genomic_DNA"/>
</dbReference>
<evidence type="ECO:0000313" key="2">
    <source>
        <dbReference type="EMBL" id="OHX65663.1"/>
    </source>
</evidence>
<accession>A0A1S1YXK3</accession>
<dbReference type="Proteomes" id="UP000179797">
    <property type="component" value="Unassembled WGS sequence"/>
</dbReference>
<evidence type="ECO:0000256" key="1">
    <source>
        <dbReference type="SAM" id="Phobius"/>
    </source>
</evidence>
<feature type="transmembrane region" description="Helical" evidence="1">
    <location>
        <begin position="6"/>
        <end position="24"/>
    </location>
</feature>
<organism evidence="2 3">
    <name type="scientific">Flammeovirga pacifica</name>
    <dbReference type="NCBI Taxonomy" id="915059"/>
    <lineage>
        <taxon>Bacteria</taxon>
        <taxon>Pseudomonadati</taxon>
        <taxon>Bacteroidota</taxon>
        <taxon>Cytophagia</taxon>
        <taxon>Cytophagales</taxon>
        <taxon>Flammeovirgaceae</taxon>
        <taxon>Flammeovirga</taxon>
    </lineage>
</organism>
<feature type="transmembrane region" description="Helical" evidence="1">
    <location>
        <begin position="123"/>
        <end position="142"/>
    </location>
</feature>
<comment type="caution">
    <text evidence="2">The sequence shown here is derived from an EMBL/GenBank/DDBJ whole genome shotgun (WGS) entry which is preliminary data.</text>
</comment>
<evidence type="ECO:0000313" key="3">
    <source>
        <dbReference type="Proteomes" id="UP000179797"/>
    </source>
</evidence>
<gene>
    <name evidence="2" type="ORF">NH26_04525</name>
</gene>
<name>A0A1S1YXK3_FLAPC</name>
<keyword evidence="3" id="KW-1185">Reference proteome</keyword>
<keyword evidence="1" id="KW-1133">Transmembrane helix</keyword>
<protein>
    <submittedName>
        <fullName evidence="2">Uncharacterized protein</fullName>
    </submittedName>
</protein>
<feature type="transmembrane region" description="Helical" evidence="1">
    <location>
        <begin position="154"/>
        <end position="174"/>
    </location>
</feature>
<reference evidence="2 3" key="1">
    <citation type="journal article" date="2012" name="Int. J. Syst. Evol. Microbiol.">
        <title>Flammeovirga pacifica sp. nov., isolated from deep-sea sediment.</title>
        <authorList>
            <person name="Xu H."/>
            <person name="Fu Y."/>
            <person name="Yang N."/>
            <person name="Ding Z."/>
            <person name="Lai Q."/>
            <person name="Zeng R."/>
        </authorList>
    </citation>
    <scope>NUCLEOTIDE SEQUENCE [LARGE SCALE GENOMIC DNA]</scope>
    <source>
        <strain evidence="3">DSM 24597 / LMG 26175 / WPAGA1</strain>
    </source>
</reference>
<sequence>MYGLNFYTLIMLFIIILLCIYYYLNYQKIHWVEYVIEMDENTISVNGEVHKFSDLDLFEFRKQSIMSGDRSPLFIKFSNSKFLFHPPKKSKLVQENYDDFLNSFKEIIKNKTLLNKEKVLSKYAVMGFGVFTLCFFVVIIYMTVAYGKQVLRNLMPPFFICVSVFGSLAGIRMIQLQNMKTVRKK</sequence>
<keyword evidence="1" id="KW-0472">Membrane</keyword>
<proteinExistence type="predicted"/>
<dbReference type="AlphaFoldDB" id="A0A1S1YXK3"/>